<dbReference type="InterPro" id="IPR036425">
    <property type="entry name" value="MoaB/Mog-like_dom_sf"/>
</dbReference>
<evidence type="ECO:0000256" key="3">
    <source>
        <dbReference type="ARBA" id="ARBA00010763"/>
    </source>
</evidence>
<name>A0A387G6P8_9HYPH</name>
<comment type="cofactor">
    <cofactor evidence="6">
        <name>Mg(2+)</name>
        <dbReference type="ChEBI" id="CHEBI:18420"/>
    </cofactor>
</comment>
<dbReference type="SUPFAM" id="SSF53218">
    <property type="entry name" value="Molybdenum cofactor biosynthesis proteins"/>
    <property type="match status" value="1"/>
</dbReference>
<evidence type="ECO:0000313" key="8">
    <source>
        <dbReference type="EMBL" id="AYG63621.1"/>
    </source>
</evidence>
<proteinExistence type="inferred from homology"/>
<dbReference type="Pfam" id="PF00994">
    <property type="entry name" value="MoCF_biosynth"/>
    <property type="match status" value="1"/>
</dbReference>
<dbReference type="Gene3D" id="3.90.105.10">
    <property type="entry name" value="Molybdopterin biosynthesis moea protein, domain 2"/>
    <property type="match status" value="1"/>
</dbReference>
<comment type="pathway">
    <text evidence="2 6">Cofactor biosynthesis; molybdopterin biosynthesis.</text>
</comment>
<comment type="function">
    <text evidence="1 6">Catalyzes the insertion of molybdate into adenylated molybdopterin with the concomitant release of AMP.</text>
</comment>
<keyword evidence="4 6" id="KW-0501">Molybdenum cofactor biosynthesis</keyword>
<sequence>MPAVLPDCFHSERVMVSFEAARQAAMALAWPRNLQEDLPLALARGRILAAPIEAPRSLPAFDQAAMDGYAVCIAGKGGVPSVLPVIGCSKAGDPPGVLAPGAAQRIMTGAALPSGADTVVMQEHVTRRGDLVQLGLDLKPGVHIRRAGEDVAQGSVVLGQGRVIGWKEIALLGALGIDTVAVVRPLRITILTTGSELHAAGEPLPPGAIYDSNGPMLATLLSGPNVDVVSLTVPDDPTAITRALQEIKETADIVITTAGMSVGEGDHVRDAVARAGGELDVVKVAMKPGKPLAFGKLGDACFVGLPGNPQAAAFSALAFVRPMTRALLGQEPANRMTAEMAFTFTHKPDRTELLPVRLVVERGRLTAHRCGPDGSHRIMTMACADAIVIVPNAQTAVEAGAVLEVLPFDQSHFDA</sequence>
<keyword evidence="6 8" id="KW-0808">Transferase</keyword>
<feature type="domain" description="MoaB/Mog" evidence="7">
    <location>
        <begin position="189"/>
        <end position="326"/>
    </location>
</feature>
<dbReference type="EC" id="2.10.1.1" evidence="6"/>
<reference evidence="8 9" key="1">
    <citation type="submission" date="2018-10" db="EMBL/GenBank/DDBJ databases">
        <title>Rhizobium etli, R. leguminosarum and a new Rhizobium genospecies from Phaseolus dumosus.</title>
        <authorList>
            <person name="Ramirez-Puebla S.T."/>
            <person name="Rogel-Hernandez M.A."/>
            <person name="Guerrero G."/>
            <person name="Ormeno-Orrillo E."/>
            <person name="Martinez-Romero J.C."/>
            <person name="Negrete-Yankelevich S."/>
            <person name="Martinez-Romero E."/>
        </authorList>
    </citation>
    <scope>NUCLEOTIDE SEQUENCE [LARGE SCALE GENOMIC DNA]</scope>
    <source>
        <strain evidence="8 9">CCGE525</strain>
        <plasmid evidence="9">prccge525c</plasmid>
    </source>
</reference>
<dbReference type="GO" id="GO:0006777">
    <property type="term" value="P:Mo-molybdopterin cofactor biosynthetic process"/>
    <property type="evidence" value="ECO:0007669"/>
    <property type="project" value="UniProtKB-UniRule"/>
</dbReference>
<evidence type="ECO:0000256" key="4">
    <source>
        <dbReference type="ARBA" id="ARBA00023150"/>
    </source>
</evidence>
<dbReference type="UniPathway" id="UPA00344"/>
<dbReference type="OrthoDB" id="9804758at2"/>
<dbReference type="EMBL" id="CP032695">
    <property type="protein sequence ID" value="AYG63621.1"/>
    <property type="molecule type" value="Genomic_DNA"/>
</dbReference>
<accession>A0A387G6P8</accession>
<gene>
    <name evidence="8" type="ORF">CCGE525_33880</name>
</gene>
<evidence type="ECO:0000256" key="6">
    <source>
        <dbReference type="RuleBase" id="RU365090"/>
    </source>
</evidence>
<dbReference type="InterPro" id="IPR005111">
    <property type="entry name" value="MoeA_C_domain_IV"/>
</dbReference>
<dbReference type="NCBIfam" id="TIGR00177">
    <property type="entry name" value="molyb_syn"/>
    <property type="match status" value="1"/>
</dbReference>
<keyword evidence="6" id="KW-0479">Metal-binding</keyword>
<organism evidence="8 9">
    <name type="scientific">Rhizobium jaguaris</name>
    <dbReference type="NCBI Taxonomy" id="1312183"/>
    <lineage>
        <taxon>Bacteria</taxon>
        <taxon>Pseudomonadati</taxon>
        <taxon>Pseudomonadota</taxon>
        <taxon>Alphaproteobacteria</taxon>
        <taxon>Hyphomicrobiales</taxon>
        <taxon>Rhizobiaceae</taxon>
        <taxon>Rhizobium/Agrobacterium group</taxon>
        <taxon>Rhizobium</taxon>
    </lineage>
</organism>
<dbReference type="InterPro" id="IPR001453">
    <property type="entry name" value="MoaB/Mog_dom"/>
</dbReference>
<dbReference type="SUPFAM" id="SSF63867">
    <property type="entry name" value="MoeA C-terminal domain-like"/>
    <property type="match status" value="1"/>
</dbReference>
<dbReference type="InterPro" id="IPR008284">
    <property type="entry name" value="MoCF_biosynth_CS"/>
</dbReference>
<dbReference type="InterPro" id="IPR036688">
    <property type="entry name" value="MoeA_C_domain_IV_sf"/>
</dbReference>
<evidence type="ECO:0000256" key="1">
    <source>
        <dbReference type="ARBA" id="ARBA00002901"/>
    </source>
</evidence>
<dbReference type="Pfam" id="PF03454">
    <property type="entry name" value="MoeA_C"/>
    <property type="match status" value="1"/>
</dbReference>
<dbReference type="Proteomes" id="UP000282195">
    <property type="component" value="Plasmid pRCCGE525c"/>
</dbReference>
<keyword evidence="6" id="KW-0500">Molybdenum</keyword>
<keyword evidence="8" id="KW-0614">Plasmid</keyword>
<dbReference type="SUPFAM" id="SSF63882">
    <property type="entry name" value="MoeA N-terminal region -like"/>
    <property type="match status" value="1"/>
</dbReference>
<dbReference type="GO" id="GO:0061599">
    <property type="term" value="F:molybdopterin molybdotransferase activity"/>
    <property type="evidence" value="ECO:0007669"/>
    <property type="project" value="UniProtKB-UniRule"/>
</dbReference>
<dbReference type="PROSITE" id="PS01079">
    <property type="entry name" value="MOCF_BIOSYNTHESIS_2"/>
    <property type="match status" value="1"/>
</dbReference>
<dbReference type="InterPro" id="IPR005110">
    <property type="entry name" value="MoeA_linker/N"/>
</dbReference>
<dbReference type="Gene3D" id="2.170.190.11">
    <property type="entry name" value="Molybdopterin biosynthesis moea protein, domain 3"/>
    <property type="match status" value="1"/>
</dbReference>
<dbReference type="GO" id="GO:0005829">
    <property type="term" value="C:cytosol"/>
    <property type="evidence" value="ECO:0007669"/>
    <property type="project" value="TreeGrafter"/>
</dbReference>
<comment type="similarity">
    <text evidence="3 6">Belongs to the MoeA family.</text>
</comment>
<evidence type="ECO:0000259" key="7">
    <source>
        <dbReference type="SMART" id="SM00852"/>
    </source>
</evidence>
<keyword evidence="9" id="KW-1185">Reference proteome</keyword>
<dbReference type="InterPro" id="IPR038987">
    <property type="entry name" value="MoeA-like"/>
</dbReference>
<dbReference type="Pfam" id="PF03453">
    <property type="entry name" value="MoeA_N"/>
    <property type="match status" value="1"/>
</dbReference>
<dbReference type="PANTHER" id="PTHR10192">
    <property type="entry name" value="MOLYBDOPTERIN BIOSYNTHESIS PROTEIN"/>
    <property type="match status" value="1"/>
</dbReference>
<protein>
    <recommendedName>
        <fullName evidence="6">Molybdopterin molybdenumtransferase</fullName>
        <ecNumber evidence="6">2.10.1.1</ecNumber>
    </recommendedName>
</protein>
<keyword evidence="6" id="KW-0460">Magnesium</keyword>
<dbReference type="AlphaFoldDB" id="A0A387G6P8"/>
<dbReference type="KEGG" id="rjg:CCGE525_33880"/>
<evidence type="ECO:0000313" key="9">
    <source>
        <dbReference type="Proteomes" id="UP000282195"/>
    </source>
</evidence>
<geneLocation type="plasmid" evidence="9">
    <name>prccge525c</name>
</geneLocation>
<comment type="catalytic activity">
    <reaction evidence="5">
        <text>adenylyl-molybdopterin + molybdate = Mo-molybdopterin + AMP + H(+)</text>
        <dbReference type="Rhea" id="RHEA:35047"/>
        <dbReference type="ChEBI" id="CHEBI:15378"/>
        <dbReference type="ChEBI" id="CHEBI:36264"/>
        <dbReference type="ChEBI" id="CHEBI:62727"/>
        <dbReference type="ChEBI" id="CHEBI:71302"/>
        <dbReference type="ChEBI" id="CHEBI:456215"/>
        <dbReference type="EC" id="2.10.1.1"/>
    </reaction>
</comment>
<dbReference type="GO" id="GO:0046872">
    <property type="term" value="F:metal ion binding"/>
    <property type="evidence" value="ECO:0007669"/>
    <property type="project" value="UniProtKB-UniRule"/>
</dbReference>
<dbReference type="Gene3D" id="2.40.340.10">
    <property type="entry name" value="MoeA, C-terminal, domain IV"/>
    <property type="match status" value="1"/>
</dbReference>
<evidence type="ECO:0000256" key="5">
    <source>
        <dbReference type="ARBA" id="ARBA00047317"/>
    </source>
</evidence>
<dbReference type="PANTHER" id="PTHR10192:SF5">
    <property type="entry name" value="GEPHYRIN"/>
    <property type="match status" value="1"/>
</dbReference>
<evidence type="ECO:0000256" key="2">
    <source>
        <dbReference type="ARBA" id="ARBA00005046"/>
    </source>
</evidence>
<dbReference type="SMART" id="SM00852">
    <property type="entry name" value="MoCF_biosynth"/>
    <property type="match status" value="1"/>
</dbReference>
<dbReference type="Gene3D" id="3.40.980.10">
    <property type="entry name" value="MoaB/Mog-like domain"/>
    <property type="match status" value="1"/>
</dbReference>
<dbReference type="CDD" id="cd00887">
    <property type="entry name" value="MoeA"/>
    <property type="match status" value="1"/>
</dbReference>
<dbReference type="InterPro" id="IPR036135">
    <property type="entry name" value="MoeA_linker/N_sf"/>
</dbReference>
<dbReference type="NCBIfam" id="NF045515">
    <property type="entry name" value="Glp_gephyrin"/>
    <property type="match status" value="1"/>
</dbReference>